<dbReference type="Gene3D" id="3.40.30.10">
    <property type="entry name" value="Glutaredoxin"/>
    <property type="match status" value="1"/>
</dbReference>
<dbReference type="OrthoDB" id="9780340at2"/>
<dbReference type="InterPro" id="IPR051470">
    <property type="entry name" value="Thiol:disulfide_interchange"/>
</dbReference>
<name>D4ZEX2_SHEVD</name>
<evidence type="ECO:0000313" key="3">
    <source>
        <dbReference type="Proteomes" id="UP000002350"/>
    </source>
</evidence>
<gene>
    <name evidence="2" type="ordered locus">SVI_0381</name>
</gene>
<dbReference type="PANTHER" id="PTHR35272">
    <property type="entry name" value="THIOL:DISULFIDE INTERCHANGE PROTEIN DSBC-RELATED"/>
    <property type="match status" value="1"/>
</dbReference>
<dbReference type="Pfam" id="PF18312">
    <property type="entry name" value="ScsC_N"/>
    <property type="match status" value="1"/>
</dbReference>
<dbReference type="eggNOG" id="COG1651">
    <property type="taxonomic scope" value="Bacteria"/>
</dbReference>
<dbReference type="PROSITE" id="PS51352">
    <property type="entry name" value="THIOREDOXIN_2"/>
    <property type="match status" value="1"/>
</dbReference>
<reference evidence="3" key="1">
    <citation type="journal article" date="2010" name="Mol. Biosyst.">
        <title>Complete genome sequence and comparative analysis of Shewanella violacea, a psychrophilic and piezophilic bacterium from deep sea floor sediments.</title>
        <authorList>
            <person name="Aono E."/>
            <person name="Baba T."/>
            <person name="Ara T."/>
            <person name="Nishi T."/>
            <person name="Nakamichi T."/>
            <person name="Inamoto E."/>
            <person name="Toyonaga H."/>
            <person name="Hasegawa M."/>
            <person name="Takai Y."/>
            <person name="Okumura Y."/>
            <person name="Baba M."/>
            <person name="Tomita M."/>
            <person name="Kato C."/>
            <person name="Oshima T."/>
            <person name="Nakasone K."/>
            <person name="Mori H."/>
        </authorList>
    </citation>
    <scope>NUCLEOTIDE SEQUENCE [LARGE SCALE GENOMIC DNA]</scope>
    <source>
        <strain evidence="3">JCM 10179 / CIP 106290 / LMG 19151 / DSS12</strain>
    </source>
</reference>
<dbReference type="Pfam" id="PF13462">
    <property type="entry name" value="Thioredoxin_4"/>
    <property type="match status" value="1"/>
</dbReference>
<evidence type="ECO:0000313" key="2">
    <source>
        <dbReference type="EMBL" id="BAJ00352.1"/>
    </source>
</evidence>
<dbReference type="KEGG" id="svo:SVI_0381"/>
<dbReference type="RefSeq" id="WP_013049666.1">
    <property type="nucleotide sequence ID" value="NC_014012.1"/>
</dbReference>
<dbReference type="InterPro" id="IPR041205">
    <property type="entry name" value="ScsC_N"/>
</dbReference>
<dbReference type="EMBL" id="AP011177">
    <property type="protein sequence ID" value="BAJ00352.1"/>
    <property type="molecule type" value="Genomic_DNA"/>
</dbReference>
<dbReference type="InterPro" id="IPR036249">
    <property type="entry name" value="Thioredoxin-like_sf"/>
</dbReference>
<feature type="domain" description="Thioredoxin" evidence="1">
    <location>
        <begin position="57"/>
        <end position="259"/>
    </location>
</feature>
<dbReference type="PROSITE" id="PS51257">
    <property type="entry name" value="PROKAR_LIPOPROTEIN"/>
    <property type="match status" value="1"/>
</dbReference>
<dbReference type="PANTHER" id="PTHR35272:SF3">
    <property type="entry name" value="THIOL:DISULFIDE INTERCHANGE PROTEIN DSBC"/>
    <property type="match status" value="1"/>
</dbReference>
<dbReference type="Proteomes" id="UP000002350">
    <property type="component" value="Chromosome"/>
</dbReference>
<organism evidence="2 3">
    <name type="scientific">Shewanella violacea (strain JCM 10179 / CIP 106290 / LMG 19151 / DSS12)</name>
    <dbReference type="NCBI Taxonomy" id="637905"/>
    <lineage>
        <taxon>Bacteria</taxon>
        <taxon>Pseudomonadati</taxon>
        <taxon>Pseudomonadota</taxon>
        <taxon>Gammaproteobacteria</taxon>
        <taxon>Alteromonadales</taxon>
        <taxon>Shewanellaceae</taxon>
        <taxon>Shewanella</taxon>
    </lineage>
</organism>
<keyword evidence="3" id="KW-1185">Reference proteome</keyword>
<accession>D4ZEX2</accession>
<protein>
    <submittedName>
        <fullName evidence="2">DSBA-like thioredoxin domain protein</fullName>
    </submittedName>
</protein>
<dbReference type="HOGENOM" id="CLU_000288_47_4_6"/>
<proteinExistence type="predicted"/>
<dbReference type="AlphaFoldDB" id="D4ZEX2"/>
<dbReference type="STRING" id="637905.SVI_0381"/>
<dbReference type="InterPro" id="IPR012336">
    <property type="entry name" value="Thioredoxin-like_fold"/>
</dbReference>
<dbReference type="InterPro" id="IPR013766">
    <property type="entry name" value="Thioredoxin_domain"/>
</dbReference>
<evidence type="ECO:0000259" key="1">
    <source>
        <dbReference type="PROSITE" id="PS51352"/>
    </source>
</evidence>
<dbReference type="SUPFAM" id="SSF52833">
    <property type="entry name" value="Thioredoxin-like"/>
    <property type="match status" value="1"/>
</dbReference>
<sequence length="262" mass="29000">MKKILIPILIALGVSGCDAGKLDITDLNQDQKDQLGQIASDYLIQHPEFLIKASEKLNQQKKAEMAQHSTETAKAMVKQLTQDEKTPFIGPKDAKVSVIEFFDYQCVFCAKITPIVNQLIQDNSDVKFVFKETPIFAQRWESSLYAAKMGQWIFEQKGSEAYASYHDNLFATGKNEGKLTKEDIDKQAQSAGVQVADFKMSELKADGINENFQLFSELGFQGTPALIVMPTSNPSIENIKIIGGFDPEGLKAAIAAIKKNIS</sequence>